<dbReference type="InterPro" id="IPR000792">
    <property type="entry name" value="Tscrpt_reg_LuxR_C"/>
</dbReference>
<name>A0ABU7T2N0_9LACO</name>
<dbReference type="EMBL" id="JAQSGK010000053">
    <property type="protein sequence ID" value="MEE6716871.1"/>
    <property type="molecule type" value="Genomic_DNA"/>
</dbReference>
<feature type="domain" description="Response regulatory" evidence="8">
    <location>
        <begin position="3"/>
        <end position="119"/>
    </location>
</feature>
<dbReference type="CDD" id="cd06170">
    <property type="entry name" value="LuxR_C_like"/>
    <property type="match status" value="1"/>
</dbReference>
<evidence type="ECO:0000313" key="10">
    <source>
        <dbReference type="Proteomes" id="UP001330016"/>
    </source>
</evidence>
<reference evidence="9 10" key="1">
    <citation type="submission" date="2023-02" db="EMBL/GenBank/DDBJ databases">
        <title>The predominant lactic acid bacteria and yeasts involved in the spontaneous fermentation of millet during the production of the traditional porridge Hausa koko in Ghana.</title>
        <authorList>
            <person name="Atter A."/>
            <person name="Diaz M."/>
        </authorList>
    </citation>
    <scope>NUCLEOTIDE SEQUENCE [LARGE SCALE GENOMIC DNA]</scope>
    <source>
        <strain evidence="9 10">FI11640</strain>
    </source>
</reference>
<dbReference type="InterPro" id="IPR016032">
    <property type="entry name" value="Sig_transdc_resp-reg_C-effctor"/>
</dbReference>
<dbReference type="PROSITE" id="PS50110">
    <property type="entry name" value="RESPONSE_REGULATORY"/>
    <property type="match status" value="1"/>
</dbReference>
<dbReference type="SMART" id="SM00421">
    <property type="entry name" value="HTH_LUXR"/>
    <property type="match status" value="1"/>
</dbReference>
<evidence type="ECO:0000256" key="1">
    <source>
        <dbReference type="ARBA" id="ARBA00022553"/>
    </source>
</evidence>
<dbReference type="RefSeq" id="WP_331244388.1">
    <property type="nucleotide sequence ID" value="NZ_JAQSGJ010000053.1"/>
</dbReference>
<dbReference type="SMART" id="SM00448">
    <property type="entry name" value="REC"/>
    <property type="match status" value="1"/>
</dbReference>
<dbReference type="PROSITE" id="PS00622">
    <property type="entry name" value="HTH_LUXR_1"/>
    <property type="match status" value="1"/>
</dbReference>
<dbReference type="SUPFAM" id="SSF46894">
    <property type="entry name" value="C-terminal effector domain of the bipartite response regulators"/>
    <property type="match status" value="1"/>
</dbReference>
<dbReference type="InterPro" id="IPR039420">
    <property type="entry name" value="WalR-like"/>
</dbReference>
<keyword evidence="2" id="KW-0902">Two-component regulatory system</keyword>
<evidence type="ECO:0000256" key="6">
    <source>
        <dbReference type="PROSITE-ProRule" id="PRU00169"/>
    </source>
</evidence>
<evidence type="ECO:0000313" key="9">
    <source>
        <dbReference type="EMBL" id="MEE6716871.1"/>
    </source>
</evidence>
<keyword evidence="3" id="KW-0805">Transcription regulation</keyword>
<protein>
    <submittedName>
        <fullName evidence="9">Response regulator transcription factor</fullName>
    </submittedName>
</protein>
<keyword evidence="5" id="KW-0804">Transcription</keyword>
<feature type="modified residue" description="4-aspartylphosphate" evidence="6">
    <location>
        <position position="54"/>
    </location>
</feature>
<sequence>MISLYLAEDQSLLASALAQLLDLEDDLHVLGTAADGQQAWLDISREIPDIAILDIEMPKATGLDVADWIHQAGIKTKVIILTTFAQQAYFERAVKAQVNGYLLKDLPSDDLVADIRKIYAGATIYSPELVQNMVTASKNPLTERELDVLRAAADGASTKEIAAVLFLSEGTVRNYLSAIFSKLAVHNRMEAVHLAQQNKWL</sequence>
<dbReference type="Proteomes" id="UP001330016">
    <property type="component" value="Unassembled WGS sequence"/>
</dbReference>
<dbReference type="InterPro" id="IPR001789">
    <property type="entry name" value="Sig_transdc_resp-reg_receiver"/>
</dbReference>
<gene>
    <name evidence="9" type="ORF">PS435_13520</name>
</gene>
<organism evidence="9 10">
    <name type="scientific">Schleiferilactobacillus harbinensis</name>
    <dbReference type="NCBI Taxonomy" id="304207"/>
    <lineage>
        <taxon>Bacteria</taxon>
        <taxon>Bacillati</taxon>
        <taxon>Bacillota</taxon>
        <taxon>Bacilli</taxon>
        <taxon>Lactobacillales</taxon>
        <taxon>Lactobacillaceae</taxon>
        <taxon>Schleiferilactobacillus</taxon>
    </lineage>
</organism>
<evidence type="ECO:0000256" key="3">
    <source>
        <dbReference type="ARBA" id="ARBA00023015"/>
    </source>
</evidence>
<keyword evidence="4" id="KW-0238">DNA-binding</keyword>
<dbReference type="InterPro" id="IPR036388">
    <property type="entry name" value="WH-like_DNA-bd_sf"/>
</dbReference>
<dbReference type="Gene3D" id="3.40.50.2300">
    <property type="match status" value="1"/>
</dbReference>
<accession>A0ABU7T2N0</accession>
<dbReference type="Pfam" id="PF00072">
    <property type="entry name" value="Response_reg"/>
    <property type="match status" value="1"/>
</dbReference>
<dbReference type="Pfam" id="PF00196">
    <property type="entry name" value="GerE"/>
    <property type="match status" value="1"/>
</dbReference>
<evidence type="ECO:0000256" key="5">
    <source>
        <dbReference type="ARBA" id="ARBA00023163"/>
    </source>
</evidence>
<proteinExistence type="predicted"/>
<evidence type="ECO:0000256" key="4">
    <source>
        <dbReference type="ARBA" id="ARBA00023125"/>
    </source>
</evidence>
<feature type="domain" description="HTH luxR-type" evidence="7">
    <location>
        <begin position="134"/>
        <end position="199"/>
    </location>
</feature>
<evidence type="ECO:0000256" key="2">
    <source>
        <dbReference type="ARBA" id="ARBA00023012"/>
    </source>
</evidence>
<dbReference type="PANTHER" id="PTHR43214:SF42">
    <property type="entry name" value="TRANSCRIPTIONAL REGULATORY PROTEIN DESR"/>
    <property type="match status" value="1"/>
</dbReference>
<evidence type="ECO:0000259" key="7">
    <source>
        <dbReference type="PROSITE" id="PS50043"/>
    </source>
</evidence>
<keyword evidence="1 6" id="KW-0597">Phosphoprotein</keyword>
<evidence type="ECO:0000259" key="8">
    <source>
        <dbReference type="PROSITE" id="PS50110"/>
    </source>
</evidence>
<dbReference type="InterPro" id="IPR011006">
    <property type="entry name" value="CheY-like_superfamily"/>
</dbReference>
<dbReference type="Gene3D" id="1.10.10.10">
    <property type="entry name" value="Winged helix-like DNA-binding domain superfamily/Winged helix DNA-binding domain"/>
    <property type="match status" value="1"/>
</dbReference>
<dbReference type="PANTHER" id="PTHR43214">
    <property type="entry name" value="TWO-COMPONENT RESPONSE REGULATOR"/>
    <property type="match status" value="1"/>
</dbReference>
<comment type="caution">
    <text evidence="9">The sequence shown here is derived from an EMBL/GenBank/DDBJ whole genome shotgun (WGS) entry which is preliminary data.</text>
</comment>
<keyword evidence="10" id="KW-1185">Reference proteome</keyword>
<dbReference type="PROSITE" id="PS50043">
    <property type="entry name" value="HTH_LUXR_2"/>
    <property type="match status" value="1"/>
</dbReference>
<dbReference type="SUPFAM" id="SSF52172">
    <property type="entry name" value="CheY-like"/>
    <property type="match status" value="1"/>
</dbReference>
<dbReference type="PRINTS" id="PR00038">
    <property type="entry name" value="HTHLUXR"/>
</dbReference>